<comment type="caution">
    <text evidence="2">The sequence shown here is derived from an EMBL/GenBank/DDBJ whole genome shotgun (WGS) entry which is preliminary data.</text>
</comment>
<evidence type="ECO:0000313" key="3">
    <source>
        <dbReference type="Proteomes" id="UP001262582"/>
    </source>
</evidence>
<proteinExistence type="predicted"/>
<feature type="chain" id="PRO_5046785884" evidence="1">
    <location>
        <begin position="24"/>
        <end position="315"/>
    </location>
</feature>
<feature type="signal peptide" evidence="1">
    <location>
        <begin position="1"/>
        <end position="23"/>
    </location>
</feature>
<name>A0ABU3DA15_9FLAO</name>
<dbReference type="EMBL" id="JAVRHK010000018">
    <property type="protein sequence ID" value="MDT0678306.1"/>
    <property type="molecule type" value="Genomic_DNA"/>
</dbReference>
<organism evidence="2 3">
    <name type="scientific">Autumnicola musiva</name>
    <dbReference type="NCBI Taxonomy" id="3075589"/>
    <lineage>
        <taxon>Bacteria</taxon>
        <taxon>Pseudomonadati</taxon>
        <taxon>Bacteroidota</taxon>
        <taxon>Flavobacteriia</taxon>
        <taxon>Flavobacteriales</taxon>
        <taxon>Flavobacteriaceae</taxon>
        <taxon>Autumnicola</taxon>
    </lineage>
</organism>
<evidence type="ECO:0000256" key="1">
    <source>
        <dbReference type="SAM" id="SignalP"/>
    </source>
</evidence>
<dbReference type="Proteomes" id="UP001262582">
    <property type="component" value="Unassembled WGS sequence"/>
</dbReference>
<dbReference type="PROSITE" id="PS51257">
    <property type="entry name" value="PROKAR_LIPOPROTEIN"/>
    <property type="match status" value="1"/>
</dbReference>
<keyword evidence="1" id="KW-0732">Signal</keyword>
<evidence type="ECO:0000313" key="2">
    <source>
        <dbReference type="EMBL" id="MDT0678306.1"/>
    </source>
</evidence>
<sequence>MKNSKFSKIFVALFLLIGLISCSNDDEIPTIQPSTSYIEMEAEGGETEITFSNSDWQIAEVRNQNGNVTIQGSTYSQDGEMIKENSVLSLEVEGKIEALWDSKGFVITRGTPSSLKVFLKENSTGEEFSFTVLLKSGEEVKEVEVFQKKSQGYQFDSIEFNLKENDGDSLFVKKGTTYRFNGPQSQEFTVSPYGGIDVDKHSIFLSSKKDAFVWIENDSIMVEVPTDIYNNELYFNGEKRLYGKYSSINPHGYEEMETVAIPAGQSSFYIEQKWRKRQVSYELTLINNRTGEEKIIEGRWIETAPTGEYSIKWQG</sequence>
<dbReference type="RefSeq" id="WP_311504641.1">
    <property type="nucleotide sequence ID" value="NZ_JAVRHK010000018.1"/>
</dbReference>
<protein>
    <submittedName>
        <fullName evidence="2">Uncharacterized protein</fullName>
    </submittedName>
</protein>
<gene>
    <name evidence="2" type="ORF">RM539_17115</name>
</gene>
<accession>A0ABU3DA15</accession>
<reference evidence="2 3" key="1">
    <citation type="submission" date="2023-09" db="EMBL/GenBank/DDBJ databases">
        <authorList>
            <person name="Rey-Velasco X."/>
        </authorList>
    </citation>
    <scope>NUCLEOTIDE SEQUENCE [LARGE SCALE GENOMIC DNA]</scope>
    <source>
        <strain evidence="2 3">F117</strain>
    </source>
</reference>
<keyword evidence="3" id="KW-1185">Reference proteome</keyword>